<name>A0ABX0XJF0_9SPHN</name>
<dbReference type="SUPFAM" id="SSF53300">
    <property type="entry name" value="vWA-like"/>
    <property type="match status" value="1"/>
</dbReference>
<accession>A0ABX0XJF0</accession>
<evidence type="ECO:0008006" key="3">
    <source>
        <dbReference type="Google" id="ProtNLM"/>
    </source>
</evidence>
<protein>
    <recommendedName>
        <fullName evidence="3">VWFA domain-containing protein</fullName>
    </recommendedName>
</protein>
<reference evidence="1 2" key="1">
    <citation type="submission" date="2020-03" db="EMBL/GenBank/DDBJ databases">
        <title>Genomic Encyclopedia of Type Strains, Phase IV (KMG-IV): sequencing the most valuable type-strain genomes for metagenomic binning, comparative biology and taxonomic classification.</title>
        <authorList>
            <person name="Goeker M."/>
        </authorList>
    </citation>
    <scope>NUCLEOTIDE SEQUENCE [LARGE SCALE GENOMIC DNA]</scope>
    <source>
        <strain evidence="1 2">DSM 27651</strain>
    </source>
</reference>
<evidence type="ECO:0000313" key="1">
    <source>
        <dbReference type="EMBL" id="NJC33463.1"/>
    </source>
</evidence>
<keyword evidence="2" id="KW-1185">Reference proteome</keyword>
<organism evidence="1 2">
    <name type="scientific">Sphingomonas jejuensis</name>
    <dbReference type="NCBI Taxonomy" id="904715"/>
    <lineage>
        <taxon>Bacteria</taxon>
        <taxon>Pseudomonadati</taxon>
        <taxon>Pseudomonadota</taxon>
        <taxon>Alphaproteobacteria</taxon>
        <taxon>Sphingomonadales</taxon>
        <taxon>Sphingomonadaceae</taxon>
        <taxon>Sphingomonas</taxon>
    </lineage>
</organism>
<proteinExistence type="predicted"/>
<sequence>MQAGVDAAALAGARAFGDTTNGAGGRNTQVQVYFEENFSDGYLGAPEIVPVPQFSTNSGINVTRVTASVELPMLFMQIFGIGEKNIEVVAQAELQPKPLEVMVVLDDTGSMNTRDVGGGTRMDALKNAMYSFINILHQGSSNRSELALGFVTYTVTTNVGQQLRDAGVAIRDVDGFTNVASYTGGSNAWDKNPLGWKGCVMNDDTINDLNANPADVENDYRRGAWDVNRSLPGDADGHPPVTPYLYPPHSPRRGPTYDKNKVMTSDYSGAYETAARVADNYGGSGNNNFYLLSPGGDMAIGQRLANSPAYRDEFYHYYIGLNANSSNINDDVITTPSGEYYNPSTGGSHGTHWVVNYSRVPFITNTSHWRQPNAKYGFTTLNGRSDTNGLSRTGYNLNMPTPNWQCPEPAMTVQYGRNKSVYDDYIRYHNMPLEPASGTLHHIGMLWGYRMLTRDDKFVRNNPIENQTPLRALVFMTDGQSSTGESVDANNREFWMGAYGSRRHKRLTANGPTTTQIMRRFGKVCQAAKNDGIVVYIVSLKAAVSEFSTCAGPRYYQTEDAAAIRSAFDQIAVDLVDLHLTQ</sequence>
<evidence type="ECO:0000313" key="2">
    <source>
        <dbReference type="Proteomes" id="UP000734218"/>
    </source>
</evidence>
<dbReference type="InterPro" id="IPR036465">
    <property type="entry name" value="vWFA_dom_sf"/>
</dbReference>
<gene>
    <name evidence="1" type="ORF">GGR88_000937</name>
</gene>
<dbReference type="Proteomes" id="UP000734218">
    <property type="component" value="Unassembled WGS sequence"/>
</dbReference>
<dbReference type="Gene3D" id="3.40.50.410">
    <property type="entry name" value="von Willebrand factor, type A domain"/>
    <property type="match status" value="2"/>
</dbReference>
<dbReference type="EMBL" id="JAATJE010000001">
    <property type="protein sequence ID" value="NJC33463.1"/>
    <property type="molecule type" value="Genomic_DNA"/>
</dbReference>
<comment type="caution">
    <text evidence="1">The sequence shown here is derived from an EMBL/GenBank/DDBJ whole genome shotgun (WGS) entry which is preliminary data.</text>
</comment>